<dbReference type="PANTHER" id="PTHR33064">
    <property type="entry name" value="POL PROTEIN"/>
    <property type="match status" value="1"/>
</dbReference>
<name>A0A8H7SFR5_9FUNG</name>
<organism evidence="3 4">
    <name type="scientific">Thamnidium elegans</name>
    <dbReference type="NCBI Taxonomy" id="101142"/>
    <lineage>
        <taxon>Eukaryota</taxon>
        <taxon>Fungi</taxon>
        <taxon>Fungi incertae sedis</taxon>
        <taxon>Mucoromycota</taxon>
        <taxon>Mucoromycotina</taxon>
        <taxon>Mucoromycetes</taxon>
        <taxon>Mucorales</taxon>
        <taxon>Mucorineae</taxon>
        <taxon>Mucoraceae</taxon>
        <taxon>Thamnidium</taxon>
    </lineage>
</organism>
<evidence type="ECO:0000313" key="3">
    <source>
        <dbReference type="EMBL" id="KAG2228634.1"/>
    </source>
</evidence>
<feature type="domain" description="Reverse transcriptase/retrotransposon-derived protein RNase H-like" evidence="2">
    <location>
        <begin position="36"/>
        <end position="133"/>
    </location>
</feature>
<dbReference type="Pfam" id="PF17919">
    <property type="entry name" value="RT_RNaseH_2"/>
    <property type="match status" value="1"/>
</dbReference>
<feature type="region of interest" description="Disordered" evidence="1">
    <location>
        <begin position="209"/>
        <end position="230"/>
    </location>
</feature>
<sequence length="230" mass="26381">MYLGYLNYFRSSIPLYAHISSPLDRLRNVANLQEVWKQEHTDAFNKLKIALASAPLIHPIDYNYPIHVATDASHNAISGILYMQKGNEKKYVAMASRGLTNVERCYSTTRRELLAIIYCFQRFDKWLVQKHFSLHTDHRSLIYMQSQEIPNHLLLTYYETLFGLSYTVIHIPGILNVIADAGSRLFLEGYKLQGGEIVDENKSGFISRRGKRTSETALDESQSHAPTKLL</sequence>
<reference evidence="3" key="1">
    <citation type="submission" date="2021-01" db="EMBL/GenBank/DDBJ databases">
        <title>Metabolic potential, ecology and presence of endohyphal bacteria is reflected in genomic diversity of Mucoromycotina.</title>
        <authorList>
            <person name="Muszewska A."/>
            <person name="Okrasinska A."/>
            <person name="Steczkiewicz K."/>
            <person name="Drgas O."/>
            <person name="Orlowska M."/>
            <person name="Perlinska-Lenart U."/>
            <person name="Aleksandrzak-Piekarczyk T."/>
            <person name="Szatraj K."/>
            <person name="Zielenkiewicz U."/>
            <person name="Pilsyk S."/>
            <person name="Malc E."/>
            <person name="Mieczkowski P."/>
            <person name="Kruszewska J.S."/>
            <person name="Biernat P."/>
            <person name="Pawlowska J."/>
        </authorList>
    </citation>
    <scope>NUCLEOTIDE SEQUENCE</scope>
    <source>
        <strain evidence="3">WA0000018081</strain>
    </source>
</reference>
<dbReference type="InterPro" id="IPR043128">
    <property type="entry name" value="Rev_trsase/Diguanyl_cyclase"/>
</dbReference>
<dbReference type="InterPro" id="IPR041577">
    <property type="entry name" value="RT_RNaseH_2"/>
</dbReference>
<dbReference type="AlphaFoldDB" id="A0A8H7SFR5"/>
<comment type="caution">
    <text evidence="3">The sequence shown here is derived from an EMBL/GenBank/DDBJ whole genome shotgun (WGS) entry which is preliminary data.</text>
</comment>
<evidence type="ECO:0000313" key="4">
    <source>
        <dbReference type="Proteomes" id="UP000613177"/>
    </source>
</evidence>
<feature type="non-terminal residue" evidence="3">
    <location>
        <position position="1"/>
    </location>
</feature>
<protein>
    <recommendedName>
        <fullName evidence="2">Reverse transcriptase/retrotransposon-derived protein RNase H-like domain-containing protein</fullName>
    </recommendedName>
</protein>
<gene>
    <name evidence="3" type="ORF">INT48_001503</name>
</gene>
<evidence type="ECO:0000259" key="2">
    <source>
        <dbReference type="Pfam" id="PF17919"/>
    </source>
</evidence>
<accession>A0A8H7SFR5</accession>
<proteinExistence type="predicted"/>
<dbReference type="Gene3D" id="3.30.70.270">
    <property type="match status" value="1"/>
</dbReference>
<evidence type="ECO:0000256" key="1">
    <source>
        <dbReference type="SAM" id="MobiDB-lite"/>
    </source>
</evidence>
<feature type="compositionally biased region" description="Polar residues" evidence="1">
    <location>
        <begin position="215"/>
        <end position="230"/>
    </location>
</feature>
<dbReference type="PANTHER" id="PTHR33064:SF37">
    <property type="entry name" value="RIBONUCLEASE H"/>
    <property type="match status" value="1"/>
</dbReference>
<dbReference type="InterPro" id="IPR051320">
    <property type="entry name" value="Viral_Replic_Matur_Polypro"/>
</dbReference>
<dbReference type="InterPro" id="IPR043502">
    <property type="entry name" value="DNA/RNA_pol_sf"/>
</dbReference>
<dbReference type="EMBL" id="JAEPRE010000391">
    <property type="protein sequence ID" value="KAG2228634.1"/>
    <property type="molecule type" value="Genomic_DNA"/>
</dbReference>
<dbReference type="CDD" id="cd09274">
    <property type="entry name" value="RNase_HI_RT_Ty3"/>
    <property type="match status" value="1"/>
</dbReference>
<dbReference type="SUPFAM" id="SSF56672">
    <property type="entry name" value="DNA/RNA polymerases"/>
    <property type="match status" value="1"/>
</dbReference>
<dbReference type="Proteomes" id="UP000613177">
    <property type="component" value="Unassembled WGS sequence"/>
</dbReference>
<keyword evidence="4" id="KW-1185">Reference proteome</keyword>